<dbReference type="Pfam" id="PF00069">
    <property type="entry name" value="Pkinase"/>
    <property type="match status" value="1"/>
</dbReference>
<dbReference type="CDD" id="cd14131">
    <property type="entry name" value="PKc_Mps1"/>
    <property type="match status" value="1"/>
</dbReference>
<evidence type="ECO:0000256" key="6">
    <source>
        <dbReference type="PROSITE-ProRule" id="PRU10141"/>
    </source>
</evidence>
<dbReference type="GO" id="GO:0005634">
    <property type="term" value="C:nucleus"/>
    <property type="evidence" value="ECO:0007669"/>
    <property type="project" value="TreeGrafter"/>
</dbReference>
<evidence type="ECO:0000313" key="9">
    <source>
        <dbReference type="EMBL" id="PSS19441.1"/>
    </source>
</evidence>
<dbReference type="GO" id="GO:0033316">
    <property type="term" value="P:meiotic spindle assembly checkpoint signaling"/>
    <property type="evidence" value="ECO:0007669"/>
    <property type="project" value="TreeGrafter"/>
</dbReference>
<evidence type="ECO:0000256" key="7">
    <source>
        <dbReference type="SAM" id="MobiDB-lite"/>
    </source>
</evidence>
<feature type="domain" description="Protein kinase" evidence="8">
    <location>
        <begin position="496"/>
        <end position="789"/>
    </location>
</feature>
<evidence type="ECO:0000256" key="3">
    <source>
        <dbReference type="ARBA" id="ARBA00022741"/>
    </source>
</evidence>
<feature type="compositionally biased region" description="Basic and acidic residues" evidence="7">
    <location>
        <begin position="463"/>
        <end position="472"/>
    </location>
</feature>
<dbReference type="Gene3D" id="3.30.200.20">
    <property type="entry name" value="Phosphorylase Kinase, domain 1"/>
    <property type="match status" value="1"/>
</dbReference>
<dbReference type="FunFam" id="1.10.510.10:FF:000224">
    <property type="entry name" value="serine/threonine-protein kinase mph1 isoform X1"/>
    <property type="match status" value="1"/>
</dbReference>
<dbReference type="PROSITE" id="PS50011">
    <property type="entry name" value="PROTEIN_KINASE_DOM"/>
    <property type="match status" value="1"/>
</dbReference>
<dbReference type="InterPro" id="IPR000719">
    <property type="entry name" value="Prot_kinase_dom"/>
</dbReference>
<keyword evidence="4 9" id="KW-0418">Kinase</keyword>
<dbReference type="GO" id="GO:0005524">
    <property type="term" value="F:ATP binding"/>
    <property type="evidence" value="ECO:0007669"/>
    <property type="project" value="UniProtKB-UniRule"/>
</dbReference>
<dbReference type="FunCoup" id="A0A2R6R2G6">
    <property type="interactions" value="1124"/>
</dbReference>
<organism evidence="9 10">
    <name type="scientific">Actinidia chinensis var. chinensis</name>
    <name type="common">Chinese soft-hair kiwi</name>
    <dbReference type="NCBI Taxonomy" id="1590841"/>
    <lineage>
        <taxon>Eukaryota</taxon>
        <taxon>Viridiplantae</taxon>
        <taxon>Streptophyta</taxon>
        <taxon>Embryophyta</taxon>
        <taxon>Tracheophyta</taxon>
        <taxon>Spermatophyta</taxon>
        <taxon>Magnoliopsida</taxon>
        <taxon>eudicotyledons</taxon>
        <taxon>Gunneridae</taxon>
        <taxon>Pentapetalae</taxon>
        <taxon>asterids</taxon>
        <taxon>Ericales</taxon>
        <taxon>Actinidiaceae</taxon>
        <taxon>Actinidia</taxon>
    </lineage>
</organism>
<dbReference type="InterPro" id="IPR011009">
    <property type="entry name" value="Kinase-like_dom_sf"/>
</dbReference>
<dbReference type="GO" id="GO:0098813">
    <property type="term" value="P:nuclear chromosome segregation"/>
    <property type="evidence" value="ECO:0007669"/>
    <property type="project" value="UniProtKB-ARBA"/>
</dbReference>
<dbReference type="STRING" id="1590841.A0A2R6R2G6"/>
<dbReference type="InterPro" id="IPR017441">
    <property type="entry name" value="Protein_kinase_ATP_BS"/>
</dbReference>
<dbReference type="Gramene" id="PSS19441">
    <property type="protein sequence ID" value="PSS19441"/>
    <property type="gene ID" value="CEY00_Acc11492"/>
</dbReference>
<dbReference type="SMART" id="SM00220">
    <property type="entry name" value="S_TKc"/>
    <property type="match status" value="1"/>
</dbReference>
<feature type="binding site" evidence="6">
    <location>
        <position position="524"/>
    </location>
    <ligand>
        <name>ATP</name>
        <dbReference type="ChEBI" id="CHEBI:30616"/>
    </ligand>
</feature>
<dbReference type="FunFam" id="3.30.200.20:FF:000269">
    <property type="entry name" value="serine/threonine-protein kinase mph1 isoform X2"/>
    <property type="match status" value="1"/>
</dbReference>
<keyword evidence="1" id="KW-0723">Serine/threonine-protein kinase</keyword>
<dbReference type="PANTHER" id="PTHR22974:SF21">
    <property type="entry name" value="DUAL SPECIFICITY PROTEIN KINASE TTK"/>
    <property type="match status" value="1"/>
</dbReference>
<dbReference type="OMA" id="TMSNKDG"/>
<keyword evidence="5 6" id="KW-0067">ATP-binding</keyword>
<reference evidence="9 10" key="1">
    <citation type="submission" date="2017-07" db="EMBL/GenBank/DDBJ databases">
        <title>An improved, manually edited Actinidia chinensis var. chinensis (kiwifruit) genome highlights the challenges associated with draft genomes and gene prediction in plants.</title>
        <authorList>
            <person name="Pilkington S."/>
            <person name="Crowhurst R."/>
            <person name="Hilario E."/>
            <person name="Nardozza S."/>
            <person name="Fraser L."/>
            <person name="Peng Y."/>
            <person name="Gunaseelan K."/>
            <person name="Simpson R."/>
            <person name="Tahir J."/>
            <person name="Deroles S."/>
            <person name="Templeton K."/>
            <person name="Luo Z."/>
            <person name="Davy M."/>
            <person name="Cheng C."/>
            <person name="Mcneilage M."/>
            <person name="Scaglione D."/>
            <person name="Liu Y."/>
            <person name="Zhang Q."/>
            <person name="Datson P."/>
            <person name="De Silva N."/>
            <person name="Gardiner S."/>
            <person name="Bassett H."/>
            <person name="Chagne D."/>
            <person name="Mccallum J."/>
            <person name="Dzierzon H."/>
            <person name="Deng C."/>
            <person name="Wang Y.-Y."/>
            <person name="Barron N."/>
            <person name="Manako K."/>
            <person name="Bowen J."/>
            <person name="Foster T."/>
            <person name="Erridge Z."/>
            <person name="Tiffin H."/>
            <person name="Waite C."/>
            <person name="Davies K."/>
            <person name="Grierson E."/>
            <person name="Laing W."/>
            <person name="Kirk R."/>
            <person name="Chen X."/>
            <person name="Wood M."/>
            <person name="Montefiori M."/>
            <person name="Brummell D."/>
            <person name="Schwinn K."/>
            <person name="Catanach A."/>
            <person name="Fullerton C."/>
            <person name="Li D."/>
            <person name="Meiyalaghan S."/>
            <person name="Nieuwenhuizen N."/>
            <person name="Read N."/>
            <person name="Prakash R."/>
            <person name="Hunter D."/>
            <person name="Zhang H."/>
            <person name="Mckenzie M."/>
            <person name="Knabel M."/>
            <person name="Harris A."/>
            <person name="Allan A."/>
            <person name="Chen A."/>
            <person name="Janssen B."/>
            <person name="Plunkett B."/>
            <person name="Dwamena C."/>
            <person name="Voogd C."/>
            <person name="Leif D."/>
            <person name="Lafferty D."/>
            <person name="Souleyre E."/>
            <person name="Varkonyi-Gasic E."/>
            <person name="Gambi F."/>
            <person name="Hanley J."/>
            <person name="Yao J.-L."/>
            <person name="Cheung J."/>
            <person name="David K."/>
            <person name="Warren B."/>
            <person name="Marsh K."/>
            <person name="Snowden K."/>
            <person name="Lin-Wang K."/>
            <person name="Brian L."/>
            <person name="Martinez-Sanchez M."/>
            <person name="Wang M."/>
            <person name="Ileperuma N."/>
            <person name="Macnee N."/>
            <person name="Campin R."/>
            <person name="Mcatee P."/>
            <person name="Drummond R."/>
            <person name="Espley R."/>
            <person name="Ireland H."/>
            <person name="Wu R."/>
            <person name="Atkinson R."/>
            <person name="Karunairetnam S."/>
            <person name="Bulley S."/>
            <person name="Chunkath S."/>
            <person name="Hanley Z."/>
            <person name="Storey R."/>
            <person name="Thrimawithana A."/>
            <person name="Thomson S."/>
            <person name="David C."/>
            <person name="Testolin R."/>
        </authorList>
    </citation>
    <scope>NUCLEOTIDE SEQUENCE [LARGE SCALE GENOMIC DNA]</scope>
    <source>
        <strain evidence="10">cv. Red5</strain>
        <tissue evidence="9">Young leaf</tissue>
    </source>
</reference>
<feature type="region of interest" description="Disordered" evidence="7">
    <location>
        <begin position="408"/>
        <end position="434"/>
    </location>
</feature>
<comment type="caution">
    <text evidence="9">The sequence shown here is derived from an EMBL/GenBank/DDBJ whole genome shotgun (WGS) entry which is preliminary data.</text>
</comment>
<feature type="compositionally biased region" description="Polar residues" evidence="7">
    <location>
        <begin position="446"/>
        <end position="458"/>
    </location>
</feature>
<dbReference type="GO" id="GO:0004674">
    <property type="term" value="F:protein serine/threonine kinase activity"/>
    <property type="evidence" value="ECO:0007669"/>
    <property type="project" value="UniProtKB-KW"/>
</dbReference>
<evidence type="ECO:0000259" key="8">
    <source>
        <dbReference type="PROSITE" id="PS50011"/>
    </source>
</evidence>
<feature type="region of interest" description="Disordered" evidence="7">
    <location>
        <begin position="446"/>
        <end position="478"/>
    </location>
</feature>
<evidence type="ECO:0000256" key="5">
    <source>
        <dbReference type="ARBA" id="ARBA00022840"/>
    </source>
</evidence>
<evidence type="ECO:0000256" key="1">
    <source>
        <dbReference type="ARBA" id="ARBA00022527"/>
    </source>
</evidence>
<dbReference type="AlphaFoldDB" id="A0A2R6R2G6"/>
<dbReference type="PROSITE" id="PS00107">
    <property type="entry name" value="PROTEIN_KINASE_ATP"/>
    <property type="match status" value="1"/>
</dbReference>
<proteinExistence type="predicted"/>
<dbReference type="PROSITE" id="PS00108">
    <property type="entry name" value="PROTEIN_KINASE_ST"/>
    <property type="match status" value="1"/>
</dbReference>
<feature type="compositionally biased region" description="Basic and acidic residues" evidence="7">
    <location>
        <begin position="408"/>
        <end position="433"/>
    </location>
</feature>
<reference evidence="10" key="2">
    <citation type="journal article" date="2018" name="BMC Genomics">
        <title>A manually annotated Actinidia chinensis var. chinensis (kiwifruit) genome highlights the challenges associated with draft genomes and gene prediction in plants.</title>
        <authorList>
            <person name="Pilkington S.M."/>
            <person name="Crowhurst R."/>
            <person name="Hilario E."/>
            <person name="Nardozza S."/>
            <person name="Fraser L."/>
            <person name="Peng Y."/>
            <person name="Gunaseelan K."/>
            <person name="Simpson R."/>
            <person name="Tahir J."/>
            <person name="Deroles S.C."/>
            <person name="Templeton K."/>
            <person name="Luo Z."/>
            <person name="Davy M."/>
            <person name="Cheng C."/>
            <person name="McNeilage M."/>
            <person name="Scaglione D."/>
            <person name="Liu Y."/>
            <person name="Zhang Q."/>
            <person name="Datson P."/>
            <person name="De Silva N."/>
            <person name="Gardiner S.E."/>
            <person name="Bassett H."/>
            <person name="Chagne D."/>
            <person name="McCallum J."/>
            <person name="Dzierzon H."/>
            <person name="Deng C."/>
            <person name="Wang Y.Y."/>
            <person name="Barron L."/>
            <person name="Manako K."/>
            <person name="Bowen J."/>
            <person name="Foster T.M."/>
            <person name="Erridge Z.A."/>
            <person name="Tiffin H."/>
            <person name="Waite C.N."/>
            <person name="Davies K.M."/>
            <person name="Grierson E.P."/>
            <person name="Laing W.A."/>
            <person name="Kirk R."/>
            <person name="Chen X."/>
            <person name="Wood M."/>
            <person name="Montefiori M."/>
            <person name="Brummell D.A."/>
            <person name="Schwinn K.E."/>
            <person name="Catanach A."/>
            <person name="Fullerton C."/>
            <person name="Li D."/>
            <person name="Meiyalaghan S."/>
            <person name="Nieuwenhuizen N."/>
            <person name="Read N."/>
            <person name="Prakash R."/>
            <person name="Hunter D."/>
            <person name="Zhang H."/>
            <person name="McKenzie M."/>
            <person name="Knabel M."/>
            <person name="Harris A."/>
            <person name="Allan A.C."/>
            <person name="Gleave A."/>
            <person name="Chen A."/>
            <person name="Janssen B.J."/>
            <person name="Plunkett B."/>
            <person name="Ampomah-Dwamena C."/>
            <person name="Voogd C."/>
            <person name="Leif D."/>
            <person name="Lafferty D."/>
            <person name="Souleyre E.J.F."/>
            <person name="Varkonyi-Gasic E."/>
            <person name="Gambi F."/>
            <person name="Hanley J."/>
            <person name="Yao J.L."/>
            <person name="Cheung J."/>
            <person name="David K.M."/>
            <person name="Warren B."/>
            <person name="Marsh K."/>
            <person name="Snowden K.C."/>
            <person name="Lin-Wang K."/>
            <person name="Brian L."/>
            <person name="Martinez-Sanchez M."/>
            <person name="Wang M."/>
            <person name="Ileperuma N."/>
            <person name="Macnee N."/>
            <person name="Campin R."/>
            <person name="McAtee P."/>
            <person name="Drummond R.S.M."/>
            <person name="Espley R.V."/>
            <person name="Ireland H.S."/>
            <person name="Wu R."/>
            <person name="Atkinson R.G."/>
            <person name="Karunairetnam S."/>
            <person name="Bulley S."/>
            <person name="Chunkath S."/>
            <person name="Hanley Z."/>
            <person name="Storey R."/>
            <person name="Thrimawithana A.H."/>
            <person name="Thomson S."/>
            <person name="David C."/>
            <person name="Testolin R."/>
            <person name="Huang H."/>
            <person name="Hellens R.P."/>
            <person name="Schaffer R.J."/>
        </authorList>
    </citation>
    <scope>NUCLEOTIDE SEQUENCE [LARGE SCALE GENOMIC DNA]</scope>
    <source>
        <strain evidence="10">cv. Red5</strain>
    </source>
</reference>
<feature type="compositionally biased region" description="Low complexity" evidence="7">
    <location>
        <begin position="36"/>
        <end position="56"/>
    </location>
</feature>
<keyword evidence="2" id="KW-0808">Transferase</keyword>
<keyword evidence="10" id="KW-1185">Reference proteome</keyword>
<sequence length="870" mass="96524">MDDGEANLPAPLASASGPTKNSLVRPINPDFNLSRSFTSTSSSSSSSSSSSFSSSSPPGLLRHVQAAFKRHRSLGMMQSNTIKPRRSVVPQRETSKGSASDLGPAVDLKKSQDEVFRSHDRRIGDCFSRTENVVPVVLENQADASITPPSMSGTITNTYEDISKPFGVQRDQSRSFADNRNSVGVASALVQSRHVPLVDGQKKVQFSLGNNARSQGADNQMATGTDNILSHISSLALTEMEWDVSNQPEAVTAISQDLKHQNVHNTEADITLQSDGANSSLIAKRTMELQGQLHQLRNFLHGDSSHPVTQSSVVGSSCATTTLVNSGSAPMPNSMTYCSRHQNSQSNIAIETLGDCNVNSQSMTQGHMEQTSMKYTSKMSVDQTATEAQAPSVTVDAQIKVEECGLAKELHGSERKESDILKDHSPPNDKSNKGEVLTADVTDLQNQASLSKKPSSDVQLEPSKSEKQEKVASNKAAPRKRNYDPDLFFKVNGKLYQRLGKIGSGGSSEVHKVISSDCRIYALKKIKLKGRDYATAYGFSQEIEYLNKLKGKDNIIQLIDYEVTDKTLLQEVMNGSMSNKDGRVKDDGYIYMVLEYGEIDLAHMLSQKWKEMDGTNSTIDDNWLRFYWQQMLQAVNTIHEERIVHSDLKPANFLLVRGSLKLIDFGIAKAIMSDTTNIQRDSQVGTLSYMSPEAFMCNETDANGKTIKCGRPSDIWSLGCILYQMVYGRTPFAEYRTFWAKFKVITDPNHKIMYEPVSNPWLLDLMKNCLAWDRNERWRIPQLLQHPFLVPPVPPQLSLCQDQNCKLLQLITESCANNQKGLMLCTQLQELLMDPEQVIVSPQSISRDQQRKLLREISNICSQLQEELAG</sequence>
<gene>
    <name evidence="9" type="ORF">CEY00_Acc11492</name>
</gene>
<evidence type="ECO:0000256" key="2">
    <source>
        <dbReference type="ARBA" id="ARBA00022679"/>
    </source>
</evidence>
<dbReference type="Gene3D" id="1.10.510.10">
    <property type="entry name" value="Transferase(Phosphotransferase) domain 1"/>
    <property type="match status" value="1"/>
</dbReference>
<evidence type="ECO:0000313" key="10">
    <source>
        <dbReference type="Proteomes" id="UP000241394"/>
    </source>
</evidence>
<dbReference type="InterPro" id="IPR027084">
    <property type="entry name" value="Mps1_cat"/>
</dbReference>
<dbReference type="GO" id="GO:0004712">
    <property type="term" value="F:protein serine/threonine/tyrosine kinase activity"/>
    <property type="evidence" value="ECO:0007669"/>
    <property type="project" value="TreeGrafter"/>
</dbReference>
<evidence type="ECO:0000256" key="4">
    <source>
        <dbReference type="ARBA" id="ARBA00022777"/>
    </source>
</evidence>
<dbReference type="GO" id="GO:0007094">
    <property type="term" value="P:mitotic spindle assembly checkpoint signaling"/>
    <property type="evidence" value="ECO:0007669"/>
    <property type="project" value="TreeGrafter"/>
</dbReference>
<dbReference type="OrthoDB" id="20524at2759"/>
<feature type="region of interest" description="Disordered" evidence="7">
    <location>
        <begin position="1"/>
        <end position="59"/>
    </location>
</feature>
<name>A0A2R6R2G6_ACTCC</name>
<dbReference type="InterPro" id="IPR008271">
    <property type="entry name" value="Ser/Thr_kinase_AS"/>
</dbReference>
<protein>
    <submittedName>
        <fullName evidence="9">Serine/threonine-protein kinase mps1</fullName>
    </submittedName>
</protein>
<dbReference type="EMBL" id="NKQK01000010">
    <property type="protein sequence ID" value="PSS19441.1"/>
    <property type="molecule type" value="Genomic_DNA"/>
</dbReference>
<dbReference type="PANTHER" id="PTHR22974">
    <property type="entry name" value="MIXED LINEAGE PROTEIN KINASE"/>
    <property type="match status" value="1"/>
</dbReference>
<dbReference type="GO" id="GO:0034501">
    <property type="term" value="P:protein localization to kinetochore"/>
    <property type="evidence" value="ECO:0007669"/>
    <property type="project" value="TreeGrafter"/>
</dbReference>
<accession>A0A2R6R2G6</accession>
<dbReference type="GO" id="GO:0000776">
    <property type="term" value="C:kinetochore"/>
    <property type="evidence" value="ECO:0007669"/>
    <property type="project" value="TreeGrafter"/>
</dbReference>
<keyword evidence="3 6" id="KW-0547">Nucleotide-binding</keyword>
<dbReference type="Proteomes" id="UP000241394">
    <property type="component" value="Chromosome LG10"/>
</dbReference>
<dbReference type="SUPFAM" id="SSF56112">
    <property type="entry name" value="Protein kinase-like (PK-like)"/>
    <property type="match status" value="1"/>
</dbReference>
<feature type="region of interest" description="Disordered" evidence="7">
    <location>
        <begin position="72"/>
        <end position="111"/>
    </location>
</feature>
<dbReference type="InParanoid" id="A0A2R6R2G6"/>